<dbReference type="Proteomes" id="UP001529255">
    <property type="component" value="Unassembled WGS sequence"/>
</dbReference>
<dbReference type="EMBL" id="JASUZV010000013">
    <property type="protein sequence ID" value="MDL5044191.1"/>
    <property type="molecule type" value="Genomic_DNA"/>
</dbReference>
<feature type="compositionally biased region" description="Basic and acidic residues" evidence="1">
    <location>
        <begin position="54"/>
        <end position="66"/>
    </location>
</feature>
<feature type="region of interest" description="Disordered" evidence="1">
    <location>
        <begin position="185"/>
        <end position="205"/>
    </location>
</feature>
<organism evidence="2 3">
    <name type="scientific">Streptococcus raffinosi</name>
    <dbReference type="NCBI Taxonomy" id="3053355"/>
    <lineage>
        <taxon>Bacteria</taxon>
        <taxon>Bacillati</taxon>
        <taxon>Bacillota</taxon>
        <taxon>Bacilli</taxon>
        <taxon>Lactobacillales</taxon>
        <taxon>Streptococcaceae</taxon>
        <taxon>Streptococcus</taxon>
    </lineage>
</organism>
<gene>
    <name evidence="2" type="ORF">QRD39_08750</name>
</gene>
<feature type="compositionally biased region" description="Polar residues" evidence="1">
    <location>
        <begin position="39"/>
        <end position="53"/>
    </location>
</feature>
<protein>
    <submittedName>
        <fullName evidence="2">Signal peptide protein</fullName>
    </submittedName>
</protein>
<dbReference type="RefSeq" id="WP_285956251.1">
    <property type="nucleotide sequence ID" value="NZ_JASUZV010000013.1"/>
</dbReference>
<feature type="compositionally biased region" description="Basic and acidic residues" evidence="1">
    <location>
        <begin position="80"/>
        <end position="90"/>
    </location>
</feature>
<keyword evidence="3" id="KW-1185">Reference proteome</keyword>
<reference evidence="2 3" key="1">
    <citation type="submission" date="2023-06" db="EMBL/GenBank/DDBJ databases">
        <title>A potential novel species of Streptococcus isolated from human milk sample.</title>
        <authorList>
            <person name="Nguyen H.V."/>
            <person name="Trinh A.T.V."/>
            <person name="Hoang A.T.L."/>
            <person name="Bui L.N.H."/>
            <person name="Tran Q.T.L."/>
            <person name="Trinh T."/>
        </authorList>
    </citation>
    <scope>NUCLEOTIDE SEQUENCE [LARGE SCALE GENOMIC DNA]</scope>
    <source>
        <strain evidence="2 3">VTCC 12812</strain>
    </source>
</reference>
<accession>A0ABT7LUA8</accession>
<evidence type="ECO:0000313" key="3">
    <source>
        <dbReference type="Proteomes" id="UP001529255"/>
    </source>
</evidence>
<evidence type="ECO:0000313" key="2">
    <source>
        <dbReference type="EMBL" id="MDL5044191.1"/>
    </source>
</evidence>
<comment type="caution">
    <text evidence="2">The sequence shown here is derived from an EMBL/GenBank/DDBJ whole genome shotgun (WGS) entry which is preliminary data.</text>
</comment>
<feature type="region of interest" description="Disordered" evidence="1">
    <location>
        <begin position="36"/>
        <end position="127"/>
    </location>
</feature>
<feature type="compositionally biased region" description="Polar residues" evidence="1">
    <location>
        <begin position="67"/>
        <end position="79"/>
    </location>
</feature>
<evidence type="ECO:0000256" key="1">
    <source>
        <dbReference type="SAM" id="MobiDB-lite"/>
    </source>
</evidence>
<name>A0ABT7LUA8_9STRE</name>
<sequence length="205" mass="22222">MIKKKDNSLFRKLMIGLVSTLGILVLFMGTGVASADAKGTSQVNSDTNQTKTKLLSDEAESKHEASTQDNKGQDSPSQPDQDKEADKPSSEEAPDYIVITEAVDSSEQKQDENQVVEGATQSSDSNLLDEILAQTSEVGEYKIYVKNDDELLISGPVPSRTENDDVNYPTLESSLDSASIYLGQKNRSKEANEEDAQSGLGLVEE</sequence>
<proteinExistence type="predicted"/>